<feature type="compositionally biased region" description="Basic and acidic residues" evidence="2">
    <location>
        <begin position="443"/>
        <end position="457"/>
    </location>
</feature>
<keyword evidence="1" id="KW-0479">Metal-binding</keyword>
<feature type="compositionally biased region" description="Low complexity" evidence="2">
    <location>
        <begin position="581"/>
        <end position="590"/>
    </location>
</feature>
<evidence type="ECO:0000256" key="1">
    <source>
        <dbReference type="PROSITE-ProRule" id="PRU00325"/>
    </source>
</evidence>
<comment type="caution">
    <text evidence="4">The sequence shown here is derived from an EMBL/GenBank/DDBJ whole genome shotgun (WGS) entry which is preliminary data.</text>
</comment>
<feature type="domain" description="SWIM-type" evidence="3">
    <location>
        <begin position="521"/>
        <end position="563"/>
    </location>
</feature>
<reference evidence="4 5" key="1">
    <citation type="submission" date="2023-03" db="EMBL/GenBank/DDBJ databases">
        <title>Genome sequence of Lichtheimia ornata CBS 291.66.</title>
        <authorList>
            <person name="Mohabir J.T."/>
            <person name="Shea T.P."/>
            <person name="Kurbessoian T."/>
            <person name="Berby B."/>
            <person name="Fontaine J."/>
            <person name="Livny J."/>
            <person name="Gnirke A."/>
            <person name="Stajich J.E."/>
            <person name="Cuomo C.A."/>
        </authorList>
    </citation>
    <scope>NUCLEOTIDE SEQUENCE [LARGE SCALE GENOMIC DNA]</scope>
    <source>
        <strain evidence="4">CBS 291.66</strain>
    </source>
</reference>
<feature type="compositionally biased region" description="Polar residues" evidence="2">
    <location>
        <begin position="925"/>
        <end position="954"/>
    </location>
</feature>
<dbReference type="EMBL" id="JARTCD010000098">
    <property type="protein sequence ID" value="KAJ8652631.1"/>
    <property type="molecule type" value="Genomic_DNA"/>
</dbReference>
<dbReference type="GeneID" id="83219108"/>
<feature type="compositionally biased region" description="Low complexity" evidence="2">
    <location>
        <begin position="624"/>
        <end position="640"/>
    </location>
</feature>
<feature type="region of interest" description="Disordered" evidence="2">
    <location>
        <begin position="738"/>
        <end position="1005"/>
    </location>
</feature>
<accession>A0AAD7UUR6</accession>
<dbReference type="GO" id="GO:0008270">
    <property type="term" value="F:zinc ion binding"/>
    <property type="evidence" value="ECO:0007669"/>
    <property type="project" value="UniProtKB-KW"/>
</dbReference>
<dbReference type="PROSITE" id="PS50966">
    <property type="entry name" value="ZF_SWIM"/>
    <property type="match status" value="1"/>
</dbReference>
<evidence type="ECO:0000259" key="3">
    <source>
        <dbReference type="PROSITE" id="PS50966"/>
    </source>
</evidence>
<sequence>MYDIIWLQGHPAIAAIHYYQHLKDTHVFYCPDDGNHPMPIRALARDILTVYDSNNKSLAVHFMHPCGDKRLDQVMLFINKIRAELRMACYELPTSKLQINLLLGWSMSIYHQHNTTAEQWMRRCLVPYDPAASQAPSSCTIHCVTDDANKLFCISDTPFIKQALFVNITLSLCDQAPSIEHGIVLTTDAKAAIQGWSDAMASLSIAGTLIFFVDEKLLFRQVVVNETSKSKQEGLLTRLRKATYERLQEMNAACPIYMYSRDYCDAHHEELIDQITCMQHRHHLDLSRSLCLHFSRQEARKVEDHPYLSSIQNVYLNEEKSKNRSRWEGDFSTMIQADKASSEGDTLSLKSPSLLDLPPEITSDSLVPLVKHLKNEELTTTEHFEERLTHSVSASNASTYEKWKLCMEAAIPVGDPIQSDTIMKEAIHNGDKDTTTSPLSPPKEPEQHEGIQEPYHGDPVDLMESFSYALKDDMIVKYIDNQGAYKRGGSILDSLDQTEFSGNEEKITLFTKAKGTAAEPYNVHITLEKPSGGNIVISGGVCSCPVGKGGKCKHCVATLKMFMINGDDFDYAPTRKPPPSTTTNDTNPPSKAKAAISKDTAVSEKQPNVTTATLAPAPQPPQPSSTSITTQPSSSSSTSRPPRRRRSLPWSDALDEQPKAKTRRKVNTEDDDKKKPKKATTTTKARQKKKMDEDESTSASTSTAPKRATTTRGKKKTTVDAMDDEFGVDMSIDVPKRATTTRRKKKTTVDAMDDEFGADTSSIVDTPKPKTTTTRRKKKATVDVMDDEFGIDTLSSMDMPTTTTRRKTPSRRAKVDKQQDVAMSTSDTSEKEDDDVEPKKSVVDLMDSEFGLGMPAMEKTPTRERSLSPQISSSLEPPPSRSSTPIIMFKKSPLKNDQVDDDDDSDATQDGLDLMMNDDDEDISSPFQNHGSKSYNMSLDIPITTTRSNSSSDMSLDIPATTTTTTTTRHSSNKPSDKEKDTIMIHSSDDDERDKVDDLFDEIGL</sequence>
<feature type="region of interest" description="Disordered" evidence="2">
    <location>
        <begin position="569"/>
        <end position="720"/>
    </location>
</feature>
<feature type="compositionally biased region" description="Low complexity" evidence="2">
    <location>
        <begin position="697"/>
        <end position="711"/>
    </location>
</feature>
<keyword evidence="1" id="KW-0862">Zinc</keyword>
<name>A0AAD7UUR6_9FUNG</name>
<organism evidence="4 5">
    <name type="scientific">Lichtheimia ornata</name>
    <dbReference type="NCBI Taxonomy" id="688661"/>
    <lineage>
        <taxon>Eukaryota</taxon>
        <taxon>Fungi</taxon>
        <taxon>Fungi incertae sedis</taxon>
        <taxon>Mucoromycota</taxon>
        <taxon>Mucoromycotina</taxon>
        <taxon>Mucoromycetes</taxon>
        <taxon>Mucorales</taxon>
        <taxon>Lichtheimiaceae</taxon>
        <taxon>Lichtheimia</taxon>
    </lineage>
</organism>
<feature type="region of interest" description="Disordered" evidence="2">
    <location>
        <begin position="429"/>
        <end position="457"/>
    </location>
</feature>
<evidence type="ECO:0000256" key="2">
    <source>
        <dbReference type="SAM" id="MobiDB-lite"/>
    </source>
</evidence>
<gene>
    <name evidence="4" type="ORF">O0I10_011709</name>
</gene>
<dbReference type="RefSeq" id="XP_058337545.1">
    <property type="nucleotide sequence ID" value="XM_058491672.1"/>
</dbReference>
<keyword evidence="1" id="KW-0863">Zinc-finger</keyword>
<dbReference type="InterPro" id="IPR007527">
    <property type="entry name" value="Znf_SWIM"/>
</dbReference>
<dbReference type="AlphaFoldDB" id="A0AAD7UUR6"/>
<protein>
    <recommendedName>
        <fullName evidence="3">SWIM-type domain-containing protein</fullName>
    </recommendedName>
</protein>
<evidence type="ECO:0000313" key="4">
    <source>
        <dbReference type="EMBL" id="KAJ8652631.1"/>
    </source>
</evidence>
<evidence type="ECO:0000313" key="5">
    <source>
        <dbReference type="Proteomes" id="UP001234581"/>
    </source>
</evidence>
<dbReference type="Proteomes" id="UP001234581">
    <property type="component" value="Unassembled WGS sequence"/>
</dbReference>
<keyword evidence="5" id="KW-1185">Reference proteome</keyword>
<proteinExistence type="predicted"/>